<dbReference type="GO" id="GO:0005615">
    <property type="term" value="C:extracellular space"/>
    <property type="evidence" value="ECO:0007669"/>
    <property type="project" value="TreeGrafter"/>
</dbReference>
<protein>
    <recommendedName>
        <fullName evidence="9">Protein Wnt</fullName>
    </recommendedName>
</protein>
<feature type="compositionally biased region" description="Basic residues" evidence="10">
    <location>
        <begin position="346"/>
        <end position="361"/>
    </location>
</feature>
<dbReference type="Pfam" id="PF00110">
    <property type="entry name" value="wnt"/>
    <property type="match status" value="2"/>
</dbReference>
<keyword evidence="12" id="KW-1185">Reference proteome</keyword>
<name>A0A068YDQ3_ECHMU</name>
<keyword evidence="4" id="KW-0964">Secreted</keyword>
<accession>A0A068YDQ3</accession>
<evidence type="ECO:0000256" key="6">
    <source>
        <dbReference type="ARBA" id="ARBA00022687"/>
    </source>
</evidence>
<reference evidence="11" key="2">
    <citation type="submission" date="2015-11" db="EMBL/GenBank/DDBJ databases">
        <authorList>
            <person name="Zhang Y."/>
            <person name="Guo Z."/>
        </authorList>
    </citation>
    <scope>NUCLEOTIDE SEQUENCE</scope>
</reference>
<evidence type="ECO:0000313" key="12">
    <source>
        <dbReference type="Proteomes" id="UP000017246"/>
    </source>
</evidence>
<keyword evidence="3 9" id="KW-0217">Developmental protein</keyword>
<dbReference type="InterPro" id="IPR018161">
    <property type="entry name" value="Wnt_CS"/>
</dbReference>
<dbReference type="PRINTS" id="PR01349">
    <property type="entry name" value="WNTPROTEIN"/>
</dbReference>
<evidence type="ECO:0000256" key="9">
    <source>
        <dbReference type="RuleBase" id="RU003500"/>
    </source>
</evidence>
<keyword evidence="8" id="KW-0449">Lipoprotein</keyword>
<feature type="region of interest" description="Disordered" evidence="10">
    <location>
        <begin position="299"/>
        <end position="363"/>
    </location>
</feature>
<dbReference type="STRING" id="6211.A0A068YDQ3"/>
<dbReference type="InterPro" id="IPR043158">
    <property type="entry name" value="Wnt_C"/>
</dbReference>
<dbReference type="Gene3D" id="3.30.2460.20">
    <property type="match status" value="1"/>
</dbReference>
<evidence type="ECO:0000256" key="3">
    <source>
        <dbReference type="ARBA" id="ARBA00022473"/>
    </source>
</evidence>
<dbReference type="GO" id="GO:0030182">
    <property type="term" value="P:neuron differentiation"/>
    <property type="evidence" value="ECO:0007669"/>
    <property type="project" value="TreeGrafter"/>
</dbReference>
<keyword evidence="6 9" id="KW-0879">Wnt signaling pathway</keyword>
<dbReference type="GO" id="GO:0005109">
    <property type="term" value="F:frizzled binding"/>
    <property type="evidence" value="ECO:0007669"/>
    <property type="project" value="TreeGrafter"/>
</dbReference>
<dbReference type="eggNOG" id="KOG3913">
    <property type="taxonomic scope" value="Eukaryota"/>
</dbReference>
<evidence type="ECO:0000256" key="10">
    <source>
        <dbReference type="SAM" id="MobiDB-lite"/>
    </source>
</evidence>
<comment type="function">
    <text evidence="9">Ligand for members of the frizzled family of seven transmembrane receptors.</text>
</comment>
<evidence type="ECO:0000256" key="1">
    <source>
        <dbReference type="ARBA" id="ARBA00004498"/>
    </source>
</evidence>
<dbReference type="OMA" id="FEIGRYC"/>
<sequence>MVWTIKLPFRGSLQLLLTILLTTGWLFPNGTGAIQWLGIYHLRKSSDYPRDSSAPAFTTRECEIARYHLGFRPRQARFCNHPRLGFAMLPVLRAARAVGFHCPDTFSDRRWNCSSVEALPRISPELKRGTREQAIVHAYAAAALIFEIGRYCALNKIRYCSCGMTGGTEMIISPEGGQMSRFPQGYVPSPRVRRQLDMANFRKFSDAISFQPEVSHPQHQKQFQQMQTQVQNTHYWSGCPDNVDTARSYVAQFLGFDEKRLLMVGYHPRSHSVTPYTTSSSASSSSSASVGSGSSVYSMPFKNPSQNDEDSAPYGFYMPPSTNLPQPYLNRKTRSAKSAKGDTKSLHRSSRRTGRRRRQPSKMKLTNQHNYMAGAWMMIALQKQSCKCHGVSGSCTQKVCFRQLQRIDTEPIKAALRQRYLTAKMVSGIADGNLMASVFKETDFVDEYVQLEDLVFTQHSPDYCDPDPQRGSLGTHGRQCNLNTTGDGSCVNMCCGRGHKSTTHQIYEKCNCIMQPNFKVHCQTCIRNEQKSFTHTHTHTHISHSCYLFVPHTPDLLFVNISLSVYPSQSDCQFDTRYVHLTGTILNFSIRHTHKLVHSIHTQSSINFVGKMLPF</sequence>
<comment type="similarity">
    <text evidence="2 9">Belongs to the Wnt family.</text>
</comment>
<dbReference type="PANTHER" id="PTHR12027:SF102">
    <property type="entry name" value="PROTEIN WNT"/>
    <property type="match status" value="1"/>
</dbReference>
<dbReference type="GO" id="GO:0060070">
    <property type="term" value="P:canonical Wnt signaling pathway"/>
    <property type="evidence" value="ECO:0007669"/>
    <property type="project" value="TreeGrafter"/>
</dbReference>
<dbReference type="OrthoDB" id="5945655at2759"/>
<proteinExistence type="inferred from homology"/>
<gene>
    <name evidence="11" type="ORF">EmuJ_000907500</name>
</gene>
<dbReference type="PANTHER" id="PTHR12027">
    <property type="entry name" value="WNT RELATED"/>
    <property type="match status" value="1"/>
</dbReference>
<dbReference type="AlphaFoldDB" id="A0A068YDQ3"/>
<dbReference type="SMART" id="SM00097">
    <property type="entry name" value="WNT1"/>
    <property type="match status" value="1"/>
</dbReference>
<dbReference type="GO" id="GO:0005125">
    <property type="term" value="F:cytokine activity"/>
    <property type="evidence" value="ECO:0007669"/>
    <property type="project" value="TreeGrafter"/>
</dbReference>
<evidence type="ECO:0000256" key="5">
    <source>
        <dbReference type="ARBA" id="ARBA00022530"/>
    </source>
</evidence>
<reference evidence="11" key="1">
    <citation type="journal article" date="2013" name="Nature">
        <title>The genomes of four tapeworm species reveal adaptations to parasitism.</title>
        <authorList>
            <person name="Tsai I.J."/>
            <person name="Zarowiecki M."/>
            <person name="Holroyd N."/>
            <person name="Garciarrubio A."/>
            <person name="Sanchez-Flores A."/>
            <person name="Brooks K.L."/>
            <person name="Tracey A."/>
            <person name="Bobes R.J."/>
            <person name="Fragoso G."/>
            <person name="Sciutto E."/>
            <person name="Aslett M."/>
            <person name="Beasley H."/>
            <person name="Bennett H.M."/>
            <person name="Cai J."/>
            <person name="Camicia F."/>
            <person name="Clark R."/>
            <person name="Cucher M."/>
            <person name="De Silva N."/>
            <person name="Day T.A."/>
            <person name="Deplazes P."/>
            <person name="Estrada K."/>
            <person name="Fernandez C."/>
            <person name="Holland P.W."/>
            <person name="Hou J."/>
            <person name="Hu S."/>
            <person name="Huckvale T."/>
            <person name="Hung S.S."/>
            <person name="Kamenetzky L."/>
            <person name="Keane J.A."/>
            <person name="Kiss F."/>
            <person name="Koziol U."/>
            <person name="Lambert O."/>
            <person name="Liu K."/>
            <person name="Luo X."/>
            <person name="Luo Y."/>
            <person name="Macchiaroli N."/>
            <person name="Nichol S."/>
            <person name="Paps J."/>
            <person name="Parkinson J."/>
            <person name="Pouchkina-Stantcheva N."/>
            <person name="Riddiford N."/>
            <person name="Rosenzvit M."/>
            <person name="Salinas G."/>
            <person name="Wasmuth J.D."/>
            <person name="Zamanian M."/>
            <person name="Zheng Y."/>
            <person name="Cai X."/>
            <person name="Soberon X."/>
            <person name="Olson P.D."/>
            <person name="Laclette J.P."/>
            <person name="Brehm K."/>
            <person name="Berriman M."/>
            <person name="Garciarrubio A."/>
            <person name="Bobes R.J."/>
            <person name="Fragoso G."/>
            <person name="Sanchez-Flores A."/>
            <person name="Estrada K."/>
            <person name="Cevallos M.A."/>
            <person name="Morett E."/>
            <person name="Gonzalez V."/>
            <person name="Portillo T."/>
            <person name="Ochoa-Leyva A."/>
            <person name="Jose M.V."/>
            <person name="Sciutto E."/>
            <person name="Landa A."/>
            <person name="Jimenez L."/>
            <person name="Valdes V."/>
            <person name="Carrero J.C."/>
            <person name="Larralde C."/>
            <person name="Morales-Montor J."/>
            <person name="Limon-Lason J."/>
            <person name="Soberon X."/>
            <person name="Laclette J.P."/>
        </authorList>
    </citation>
    <scope>NUCLEOTIDE SEQUENCE [LARGE SCALE GENOMIC DNA]</scope>
</reference>
<evidence type="ECO:0000256" key="4">
    <source>
        <dbReference type="ARBA" id="ARBA00022525"/>
    </source>
</evidence>
<dbReference type="Proteomes" id="UP000017246">
    <property type="component" value="Unassembled WGS sequence"/>
</dbReference>
<dbReference type="PROSITE" id="PS00246">
    <property type="entry name" value="WNT1"/>
    <property type="match status" value="1"/>
</dbReference>
<dbReference type="EMBL" id="LN902841">
    <property type="protein sequence ID" value="CDS41425.1"/>
    <property type="molecule type" value="Genomic_DNA"/>
</dbReference>
<keyword evidence="5" id="KW-0272">Extracellular matrix</keyword>
<keyword evidence="7" id="KW-1015">Disulfide bond</keyword>
<comment type="subcellular location">
    <subcellularLocation>
        <location evidence="1 9">Secreted</location>
        <location evidence="1 9">Extracellular space</location>
        <location evidence="1 9">Extracellular matrix</location>
    </subcellularLocation>
</comment>
<evidence type="ECO:0000256" key="8">
    <source>
        <dbReference type="ARBA" id="ARBA00023288"/>
    </source>
</evidence>
<evidence type="ECO:0000256" key="7">
    <source>
        <dbReference type="ARBA" id="ARBA00023157"/>
    </source>
</evidence>
<dbReference type="GO" id="GO:0045165">
    <property type="term" value="P:cell fate commitment"/>
    <property type="evidence" value="ECO:0007669"/>
    <property type="project" value="TreeGrafter"/>
</dbReference>
<evidence type="ECO:0000256" key="2">
    <source>
        <dbReference type="ARBA" id="ARBA00005683"/>
    </source>
</evidence>
<organism evidence="11 12">
    <name type="scientific">Echinococcus multilocularis</name>
    <name type="common">Fox tapeworm</name>
    <dbReference type="NCBI Taxonomy" id="6211"/>
    <lineage>
        <taxon>Eukaryota</taxon>
        <taxon>Metazoa</taxon>
        <taxon>Spiralia</taxon>
        <taxon>Lophotrochozoa</taxon>
        <taxon>Platyhelminthes</taxon>
        <taxon>Cestoda</taxon>
        <taxon>Eucestoda</taxon>
        <taxon>Cyclophyllidea</taxon>
        <taxon>Taeniidae</taxon>
        <taxon>Echinococcus</taxon>
    </lineage>
</organism>
<evidence type="ECO:0000313" key="11">
    <source>
        <dbReference type="EMBL" id="CDS41425.1"/>
    </source>
</evidence>
<dbReference type="InterPro" id="IPR005817">
    <property type="entry name" value="Wnt"/>
</dbReference>